<evidence type="ECO:0000256" key="1">
    <source>
        <dbReference type="ARBA" id="ARBA00023054"/>
    </source>
</evidence>
<dbReference type="VEuPathDB" id="TrichDB:TVAGG3_0483800"/>
<accession>A2DIZ1</accession>
<keyword evidence="5" id="KW-1185">Reference proteome</keyword>
<protein>
    <recommendedName>
        <fullName evidence="3">DUF4200 domain-containing protein</fullName>
    </recommendedName>
</protein>
<dbReference type="VEuPathDB" id="TrichDB:TVAG_228290"/>
<feature type="domain" description="DUF4200" evidence="3">
    <location>
        <begin position="118"/>
        <end position="233"/>
    </location>
</feature>
<dbReference type="InterPro" id="IPR051147">
    <property type="entry name" value="CFAP_domain-containing"/>
</dbReference>
<feature type="coiled-coil region" evidence="2">
    <location>
        <begin position="378"/>
        <end position="423"/>
    </location>
</feature>
<dbReference type="PANTHER" id="PTHR21683">
    <property type="entry name" value="COILED-COIL DOMAIN-CONTAINING PROTEIN 42 LIKE-2-LIKE-RELATED"/>
    <property type="match status" value="1"/>
</dbReference>
<sequence length="461" mass="53861">MDELEMILRLTDISADGEAVEYNRSGNPFITVSRDTKTETRERRNNRLTREQLEKSQQTLEERSELCRRRVPCLTTPATTAHQSRVASRARSPANELDNTYDVSQHRGRTKTMNEKMYQTRQIYLTQLLINKKQADIQRLQRIQNNTEYNTRKAEQDVSDEANELKNSMNVLQAALSKSRKIAAENEVQYSTLKKELLQLQANFNAKSSIISKNEEILEQYQEYEKFLKLFVPETVDDIFSYFHHPSVLIEEMELLQDETLSLVKCYSHYMQAQNAINEKTQKKAEQQDIEEQLIEASEVRTKLAPLEDYTPRAAAKQNNSLDQELNRLTNLISDTYKMCFGNAPSMSPIAMLEKIETNLENMMKIEETVSSEILLEIKTKKDEERKLKERLDGQEKRRLEQLRKYEQALQRANKAIPRHDKRFPKERMLPGTRVQKVDTKSERLAALRKKEDELLYGPSD</sequence>
<proteinExistence type="predicted"/>
<reference evidence="4" key="2">
    <citation type="journal article" date="2007" name="Science">
        <title>Draft genome sequence of the sexually transmitted pathogen Trichomonas vaginalis.</title>
        <authorList>
            <person name="Carlton J.M."/>
            <person name="Hirt R.P."/>
            <person name="Silva J.C."/>
            <person name="Delcher A.L."/>
            <person name="Schatz M."/>
            <person name="Zhao Q."/>
            <person name="Wortman J.R."/>
            <person name="Bidwell S.L."/>
            <person name="Alsmark U.C.M."/>
            <person name="Besteiro S."/>
            <person name="Sicheritz-Ponten T."/>
            <person name="Noel C.J."/>
            <person name="Dacks J.B."/>
            <person name="Foster P.G."/>
            <person name="Simillion C."/>
            <person name="Van de Peer Y."/>
            <person name="Miranda-Saavedra D."/>
            <person name="Barton G.J."/>
            <person name="Westrop G.D."/>
            <person name="Mueller S."/>
            <person name="Dessi D."/>
            <person name="Fiori P.L."/>
            <person name="Ren Q."/>
            <person name="Paulsen I."/>
            <person name="Zhang H."/>
            <person name="Bastida-Corcuera F.D."/>
            <person name="Simoes-Barbosa A."/>
            <person name="Brown M.T."/>
            <person name="Hayes R.D."/>
            <person name="Mukherjee M."/>
            <person name="Okumura C.Y."/>
            <person name="Schneider R."/>
            <person name="Smith A.J."/>
            <person name="Vanacova S."/>
            <person name="Villalvazo M."/>
            <person name="Haas B.J."/>
            <person name="Pertea M."/>
            <person name="Feldblyum T.V."/>
            <person name="Utterback T.R."/>
            <person name="Shu C.L."/>
            <person name="Osoegawa K."/>
            <person name="de Jong P.J."/>
            <person name="Hrdy I."/>
            <person name="Horvathova L."/>
            <person name="Zubacova Z."/>
            <person name="Dolezal P."/>
            <person name="Malik S.B."/>
            <person name="Logsdon J.M. Jr."/>
            <person name="Henze K."/>
            <person name="Gupta A."/>
            <person name="Wang C.C."/>
            <person name="Dunne R.L."/>
            <person name="Upcroft J.A."/>
            <person name="Upcroft P."/>
            <person name="White O."/>
            <person name="Salzberg S.L."/>
            <person name="Tang P."/>
            <person name="Chiu C.-H."/>
            <person name="Lee Y.-S."/>
            <person name="Embley T.M."/>
            <person name="Coombs G.H."/>
            <person name="Mottram J.C."/>
            <person name="Tachezy J."/>
            <person name="Fraser-Liggett C.M."/>
            <person name="Johnson P.J."/>
        </authorList>
    </citation>
    <scope>NUCLEOTIDE SEQUENCE [LARGE SCALE GENOMIC DNA]</scope>
    <source>
        <strain evidence="4">G3</strain>
    </source>
</reference>
<evidence type="ECO:0000313" key="4">
    <source>
        <dbReference type="EMBL" id="EAY19566.1"/>
    </source>
</evidence>
<dbReference type="Pfam" id="PF13863">
    <property type="entry name" value="DUF4200"/>
    <property type="match status" value="1"/>
</dbReference>
<dbReference type="Proteomes" id="UP000001542">
    <property type="component" value="Unassembled WGS sequence"/>
</dbReference>
<keyword evidence="1 2" id="KW-0175">Coiled coil</keyword>
<evidence type="ECO:0000256" key="2">
    <source>
        <dbReference type="SAM" id="Coils"/>
    </source>
</evidence>
<gene>
    <name evidence="4" type="ORF">TVAG_228290</name>
</gene>
<dbReference type="PANTHER" id="PTHR21683:SF3">
    <property type="entry name" value="CILIA AND FLAGELLA ASSOCIATED PROTEIN 100"/>
    <property type="match status" value="1"/>
</dbReference>
<feature type="coiled-coil region" evidence="2">
    <location>
        <begin position="155"/>
        <end position="203"/>
    </location>
</feature>
<dbReference type="GO" id="GO:0005856">
    <property type="term" value="C:cytoskeleton"/>
    <property type="evidence" value="ECO:0007669"/>
    <property type="project" value="UniProtKB-ARBA"/>
</dbReference>
<reference evidence="4" key="1">
    <citation type="submission" date="2006-10" db="EMBL/GenBank/DDBJ databases">
        <authorList>
            <person name="Amadeo P."/>
            <person name="Zhao Q."/>
            <person name="Wortman J."/>
            <person name="Fraser-Liggett C."/>
            <person name="Carlton J."/>
        </authorList>
    </citation>
    <scope>NUCLEOTIDE SEQUENCE</scope>
    <source>
        <strain evidence="4">G3</strain>
    </source>
</reference>
<name>A2DIZ1_TRIV3</name>
<dbReference type="AlphaFoldDB" id="A2DIZ1"/>
<dbReference type="KEGG" id="tva:5465090"/>
<evidence type="ECO:0000313" key="5">
    <source>
        <dbReference type="Proteomes" id="UP000001542"/>
    </source>
</evidence>
<dbReference type="InParanoid" id="A2DIZ1"/>
<dbReference type="OrthoDB" id="10264063at2759"/>
<dbReference type="EMBL" id="DS113206">
    <property type="protein sequence ID" value="EAY19566.1"/>
    <property type="molecule type" value="Genomic_DNA"/>
</dbReference>
<dbReference type="InterPro" id="IPR025252">
    <property type="entry name" value="DUF4200"/>
</dbReference>
<dbReference type="SMR" id="A2DIZ1"/>
<dbReference type="RefSeq" id="XP_001580552.1">
    <property type="nucleotide sequence ID" value="XM_001580502.1"/>
</dbReference>
<organism evidence="4 5">
    <name type="scientific">Trichomonas vaginalis (strain ATCC PRA-98 / G3)</name>
    <dbReference type="NCBI Taxonomy" id="412133"/>
    <lineage>
        <taxon>Eukaryota</taxon>
        <taxon>Metamonada</taxon>
        <taxon>Parabasalia</taxon>
        <taxon>Trichomonadida</taxon>
        <taxon>Trichomonadidae</taxon>
        <taxon>Trichomonas</taxon>
    </lineage>
</organism>
<evidence type="ECO:0000259" key="3">
    <source>
        <dbReference type="Pfam" id="PF13863"/>
    </source>
</evidence>